<feature type="domain" description="Aminotransferase class I/classII large" evidence="6">
    <location>
        <begin position="64"/>
        <end position="380"/>
    </location>
</feature>
<evidence type="ECO:0000259" key="6">
    <source>
        <dbReference type="Pfam" id="PF00155"/>
    </source>
</evidence>
<dbReference type="EMBL" id="CP034562">
    <property type="protein sequence ID" value="AZQ62945.1"/>
    <property type="molecule type" value="Genomic_DNA"/>
</dbReference>
<sequence length="407" mass="46064">MSLLDIKHEVKNNFAKSNPNFLQSMFGNTEATPLWIADMDFKVAEPITEELNRIVERGIYSYEFIEKDVFKAIKNWNFKRHQLDLNTDAFLQVPGVLTGISLLIRELSKEGEGVVVQTPVYHQFFKVIKSAKREVIENPLKIVDGVYSIDFKDLELKFKQGNVKLMILCNPHNPVGRVWSKEEMTKLTLLANQYNVTIISDEIHSDIIFSTSKFNSIVSVDTLHKHVAVIGSPAKTFGMHSISNGYLYISNEEMRTQLKGVIGGMYLDHGNALSAYATIAAYTKGEEWLNELLGYLEKTNCWIESFLSKELPEVKLFKPEGTYQIWLDFSGLKLSDDALNHLVFNRANLALTPGNWFGDNHSSFMRLNTASPLSTIQEAFQELKTAINCNIEGQDVEAKPKNSCCSC</sequence>
<dbReference type="Proteomes" id="UP000267268">
    <property type="component" value="Chromosome 1"/>
</dbReference>
<keyword evidence="8" id="KW-1185">Reference proteome</keyword>
<evidence type="ECO:0000313" key="7">
    <source>
        <dbReference type="EMBL" id="AZQ62945.1"/>
    </source>
</evidence>
<evidence type="ECO:0000256" key="3">
    <source>
        <dbReference type="ARBA" id="ARBA00022898"/>
    </source>
</evidence>
<dbReference type="InterPro" id="IPR015424">
    <property type="entry name" value="PyrdxlP-dep_Trfase"/>
</dbReference>
<dbReference type="InterPro" id="IPR004839">
    <property type="entry name" value="Aminotransferase_I/II_large"/>
</dbReference>
<dbReference type="InterPro" id="IPR051798">
    <property type="entry name" value="Class-II_PLP-Dep_Aminotrans"/>
</dbReference>
<evidence type="ECO:0000256" key="1">
    <source>
        <dbReference type="ARBA" id="ARBA00001933"/>
    </source>
</evidence>
<dbReference type="AlphaFoldDB" id="A0A3Q9FMJ2"/>
<dbReference type="InterPro" id="IPR027619">
    <property type="entry name" value="C-S_lyase_PatB-like"/>
</dbReference>
<dbReference type="InterPro" id="IPR015422">
    <property type="entry name" value="PyrdxlP-dep_Trfase_small"/>
</dbReference>
<keyword evidence="4 7" id="KW-0456">Lyase</keyword>
<evidence type="ECO:0000256" key="5">
    <source>
        <dbReference type="ARBA" id="ARBA00037974"/>
    </source>
</evidence>
<name>A0A3Q9FMJ2_9BACT</name>
<evidence type="ECO:0000256" key="4">
    <source>
        <dbReference type="ARBA" id="ARBA00023239"/>
    </source>
</evidence>
<dbReference type="Gene3D" id="3.40.640.10">
    <property type="entry name" value="Type I PLP-dependent aspartate aminotransferase-like (Major domain)"/>
    <property type="match status" value="1"/>
</dbReference>
<evidence type="ECO:0000256" key="2">
    <source>
        <dbReference type="ARBA" id="ARBA00012224"/>
    </source>
</evidence>
<dbReference type="RefSeq" id="WP_126614952.1">
    <property type="nucleotide sequence ID" value="NZ_CP034562.1"/>
</dbReference>
<dbReference type="Pfam" id="PF00155">
    <property type="entry name" value="Aminotran_1_2"/>
    <property type="match status" value="1"/>
</dbReference>
<dbReference type="NCBIfam" id="TIGR04350">
    <property type="entry name" value="C_S_lyase_PatB"/>
    <property type="match status" value="1"/>
</dbReference>
<dbReference type="OrthoDB" id="9802328at2"/>
<dbReference type="EC" id="4.4.1.13" evidence="2"/>
<dbReference type="Gene3D" id="3.90.1150.10">
    <property type="entry name" value="Aspartate Aminotransferase, domain 1"/>
    <property type="match status" value="1"/>
</dbReference>
<dbReference type="InterPro" id="IPR015421">
    <property type="entry name" value="PyrdxlP-dep_Trfase_major"/>
</dbReference>
<accession>A0A3Q9FMJ2</accession>
<protein>
    <recommendedName>
        <fullName evidence="2">cysteine-S-conjugate beta-lyase</fullName>
        <ecNumber evidence="2">4.4.1.13</ecNumber>
    </recommendedName>
</protein>
<dbReference type="SUPFAM" id="SSF53383">
    <property type="entry name" value="PLP-dependent transferases"/>
    <property type="match status" value="1"/>
</dbReference>
<gene>
    <name evidence="7" type="ORF">EI427_12055</name>
</gene>
<proteinExistence type="inferred from homology"/>
<dbReference type="CDD" id="cd00609">
    <property type="entry name" value="AAT_like"/>
    <property type="match status" value="1"/>
</dbReference>
<reference evidence="7 8" key="1">
    <citation type="submission" date="2018-12" db="EMBL/GenBank/DDBJ databases">
        <title>Flammeovirga pectinis sp. nov., isolated from the gut of the Korean scallop, Patinopecten yessoensis.</title>
        <authorList>
            <person name="Bae J.-W."/>
            <person name="Jeong Y.-S."/>
            <person name="Kang W."/>
        </authorList>
    </citation>
    <scope>NUCLEOTIDE SEQUENCE [LARGE SCALE GENOMIC DNA]</scope>
    <source>
        <strain evidence="7 8">L12M1</strain>
    </source>
</reference>
<keyword evidence="3" id="KW-0663">Pyridoxal phosphate</keyword>
<dbReference type="PANTHER" id="PTHR43525">
    <property type="entry name" value="PROTEIN MALY"/>
    <property type="match status" value="1"/>
</dbReference>
<evidence type="ECO:0000313" key="8">
    <source>
        <dbReference type="Proteomes" id="UP000267268"/>
    </source>
</evidence>
<dbReference type="PANTHER" id="PTHR43525:SF1">
    <property type="entry name" value="PROTEIN MALY"/>
    <property type="match status" value="1"/>
</dbReference>
<comment type="cofactor">
    <cofactor evidence="1">
        <name>pyridoxal 5'-phosphate</name>
        <dbReference type="ChEBI" id="CHEBI:597326"/>
    </cofactor>
</comment>
<dbReference type="GO" id="GO:0030170">
    <property type="term" value="F:pyridoxal phosphate binding"/>
    <property type="evidence" value="ECO:0007669"/>
    <property type="project" value="InterPro"/>
</dbReference>
<dbReference type="KEGG" id="fll:EI427_12055"/>
<dbReference type="GO" id="GO:0047804">
    <property type="term" value="F:cysteine-S-conjugate beta-lyase activity"/>
    <property type="evidence" value="ECO:0007669"/>
    <property type="project" value="UniProtKB-EC"/>
</dbReference>
<comment type="similarity">
    <text evidence="5">Belongs to the class-II pyridoxal-phosphate-dependent aminotransferase family. MalY/PatB cystathionine beta-lyase subfamily.</text>
</comment>
<organism evidence="7 8">
    <name type="scientific">Flammeovirga pectinis</name>
    <dbReference type="NCBI Taxonomy" id="2494373"/>
    <lineage>
        <taxon>Bacteria</taxon>
        <taxon>Pseudomonadati</taxon>
        <taxon>Bacteroidota</taxon>
        <taxon>Cytophagia</taxon>
        <taxon>Cytophagales</taxon>
        <taxon>Flammeovirgaceae</taxon>
        <taxon>Flammeovirga</taxon>
    </lineage>
</organism>